<dbReference type="Proteomes" id="UP000184330">
    <property type="component" value="Unassembled WGS sequence"/>
</dbReference>
<organism evidence="4 5">
    <name type="scientific">Phialocephala subalpina</name>
    <dbReference type="NCBI Taxonomy" id="576137"/>
    <lineage>
        <taxon>Eukaryota</taxon>
        <taxon>Fungi</taxon>
        <taxon>Dikarya</taxon>
        <taxon>Ascomycota</taxon>
        <taxon>Pezizomycotina</taxon>
        <taxon>Leotiomycetes</taxon>
        <taxon>Helotiales</taxon>
        <taxon>Mollisiaceae</taxon>
        <taxon>Phialocephala</taxon>
        <taxon>Phialocephala fortinii species complex</taxon>
    </lineage>
</organism>
<dbReference type="GO" id="GO:0000981">
    <property type="term" value="F:DNA-binding transcription factor activity, RNA polymerase II-specific"/>
    <property type="evidence" value="ECO:0007669"/>
    <property type="project" value="InterPro"/>
</dbReference>
<dbReference type="InterPro" id="IPR036864">
    <property type="entry name" value="Zn2-C6_fun-type_DNA-bd_sf"/>
</dbReference>
<dbReference type="Pfam" id="PF00172">
    <property type="entry name" value="Zn_clus"/>
    <property type="match status" value="1"/>
</dbReference>
<dbReference type="PROSITE" id="PS00463">
    <property type="entry name" value="ZN2_CY6_FUNGAL_1"/>
    <property type="match status" value="1"/>
</dbReference>
<evidence type="ECO:0000256" key="2">
    <source>
        <dbReference type="ARBA" id="ARBA00023242"/>
    </source>
</evidence>
<dbReference type="PANTHER" id="PTHR46910">
    <property type="entry name" value="TRANSCRIPTION FACTOR PDR1"/>
    <property type="match status" value="1"/>
</dbReference>
<dbReference type="CDD" id="cd00067">
    <property type="entry name" value="GAL4"/>
    <property type="match status" value="1"/>
</dbReference>
<dbReference type="OrthoDB" id="3037908at2759"/>
<dbReference type="GO" id="GO:0006351">
    <property type="term" value="P:DNA-templated transcription"/>
    <property type="evidence" value="ECO:0007669"/>
    <property type="project" value="InterPro"/>
</dbReference>
<feature type="domain" description="Zn(2)-C6 fungal-type" evidence="3">
    <location>
        <begin position="16"/>
        <end position="46"/>
    </location>
</feature>
<sequence>MEGGGEKKRRVRLSHACNLCRARKVRCDERLPSCHNCEVAGVECVTVDPKHPQAEVPRKRVGSEAVTRQDAANFTYQNFVPRTPGSDPNTHSDVTERLRELEEEVRRLRGVEVRTTGTPNASKLSSILNGDHYQQVSYHTPRSSHNHLIEESTIATSATGTIPLDPEIQPLSATSPEEAHLALGSKKRKWMGSSSVQVLTQWLDLYSSARGPGQPLSASFRFGMKHAEEVSLPLFVQLPKLPENGMRSRYIDTYLANVHDIFPVIDVQDFTTNLERFAWLDAGVNVPCDLDTMLPPSDRPILACIYAVISIGIDEEAGETTELGKLYLDAAYSLHAHSVAMPYLSSVQAILLIVLALRLRCKDGAGWNILAQGIRIAYSLGLHRDRSSPQQISTPASQLESRIWWAAFCLESIMSFESGRPCMINVDDCNQIMPSSLGDGHNDGLDFFAALIRLCQVQRKIGARLFGSSLSNKSQGDLMFYTGELDRELLDWADSLPVDVRPGHDIFCPPEYFSFAVFLALQYHQTLTMVHRASLLLDTKIFHRQVDIHCPTSRWKQRIRAGETICLGAARNIVRLLGGNGPRRMAGDLTPPLLAVYALAIYLLKHPKGWSAKADMAQLATAAEYLERRYIEMGQSQDFVRMLGDLVRLVEDRVLGTASTPASTVLSTRINNNASSTFEQDGSGTVSSHGQNALGNSELFTLEDQTGGLMDDLWPRVMGEDLALSALFEHDMYEAGMPHQFFGLPP</sequence>
<dbReference type="AlphaFoldDB" id="A0A1L7WYF4"/>
<reference evidence="4 5" key="1">
    <citation type="submission" date="2016-03" db="EMBL/GenBank/DDBJ databases">
        <authorList>
            <person name="Ploux O."/>
        </authorList>
    </citation>
    <scope>NUCLEOTIDE SEQUENCE [LARGE SCALE GENOMIC DNA]</scope>
    <source>
        <strain evidence="4 5">UAMH 11012</strain>
    </source>
</reference>
<gene>
    <name evidence="4" type="ORF">PAC_07684</name>
</gene>
<dbReference type="SMART" id="SM00066">
    <property type="entry name" value="GAL4"/>
    <property type="match status" value="1"/>
</dbReference>
<protein>
    <recommendedName>
        <fullName evidence="3">Zn(2)-C6 fungal-type domain-containing protein</fullName>
    </recommendedName>
</protein>
<dbReference type="InterPro" id="IPR007219">
    <property type="entry name" value="XnlR_reg_dom"/>
</dbReference>
<dbReference type="SMART" id="SM00906">
    <property type="entry name" value="Fungal_trans"/>
    <property type="match status" value="1"/>
</dbReference>
<proteinExistence type="predicted"/>
<dbReference type="GO" id="GO:0008270">
    <property type="term" value="F:zinc ion binding"/>
    <property type="evidence" value="ECO:0007669"/>
    <property type="project" value="InterPro"/>
</dbReference>
<dbReference type="Pfam" id="PF04082">
    <property type="entry name" value="Fungal_trans"/>
    <property type="match status" value="1"/>
</dbReference>
<dbReference type="STRING" id="576137.A0A1L7WYF4"/>
<accession>A0A1L7WYF4</accession>
<name>A0A1L7WYF4_9HELO</name>
<dbReference type="PANTHER" id="PTHR46910:SF1">
    <property type="entry name" value="MISCELLANEOUS ZN(II)2CYS6 TRANSCRIPTION FACTOR (EUROFUNG)-RELATED"/>
    <property type="match status" value="1"/>
</dbReference>
<dbReference type="EMBL" id="FJOG01000010">
    <property type="protein sequence ID" value="CZR57795.1"/>
    <property type="molecule type" value="Genomic_DNA"/>
</dbReference>
<dbReference type="Gene3D" id="4.10.240.10">
    <property type="entry name" value="Zn(2)-C6 fungal-type DNA-binding domain"/>
    <property type="match status" value="1"/>
</dbReference>
<dbReference type="GO" id="GO:0003677">
    <property type="term" value="F:DNA binding"/>
    <property type="evidence" value="ECO:0007669"/>
    <property type="project" value="InterPro"/>
</dbReference>
<dbReference type="InterPro" id="IPR050987">
    <property type="entry name" value="AtrR-like"/>
</dbReference>
<dbReference type="CDD" id="cd12148">
    <property type="entry name" value="fungal_TF_MHR"/>
    <property type="match status" value="1"/>
</dbReference>
<dbReference type="InterPro" id="IPR001138">
    <property type="entry name" value="Zn2Cys6_DnaBD"/>
</dbReference>
<keyword evidence="5" id="KW-1185">Reference proteome</keyword>
<dbReference type="SUPFAM" id="SSF57701">
    <property type="entry name" value="Zn2/Cys6 DNA-binding domain"/>
    <property type="match status" value="1"/>
</dbReference>
<keyword evidence="2" id="KW-0539">Nucleus</keyword>
<keyword evidence="1" id="KW-0479">Metal-binding</keyword>
<evidence type="ECO:0000256" key="1">
    <source>
        <dbReference type="ARBA" id="ARBA00022723"/>
    </source>
</evidence>
<evidence type="ECO:0000259" key="3">
    <source>
        <dbReference type="PROSITE" id="PS50048"/>
    </source>
</evidence>
<evidence type="ECO:0000313" key="5">
    <source>
        <dbReference type="Proteomes" id="UP000184330"/>
    </source>
</evidence>
<dbReference type="PROSITE" id="PS50048">
    <property type="entry name" value="ZN2_CY6_FUNGAL_2"/>
    <property type="match status" value="1"/>
</dbReference>
<evidence type="ECO:0000313" key="4">
    <source>
        <dbReference type="EMBL" id="CZR57795.1"/>
    </source>
</evidence>